<name>A0A2H9U1R3_9GAMM</name>
<keyword evidence="3" id="KW-1185">Reference proteome</keyword>
<dbReference type="RefSeq" id="WP_100294916.1">
    <property type="nucleotide sequence ID" value="NZ_PGGC01000147.1"/>
</dbReference>
<protein>
    <submittedName>
        <fullName evidence="2">Uncharacterized protein</fullName>
    </submittedName>
</protein>
<feature type="chain" id="PRO_5014122088" evidence="1">
    <location>
        <begin position="22"/>
        <end position="108"/>
    </location>
</feature>
<comment type="caution">
    <text evidence="2">The sequence shown here is derived from an EMBL/GenBank/DDBJ whole genome shotgun (WGS) entry which is preliminary data.</text>
</comment>
<organism evidence="2 3">
    <name type="scientific">Aeromonas cavernicola</name>
    <dbReference type="NCBI Taxonomy" id="1006623"/>
    <lineage>
        <taxon>Bacteria</taxon>
        <taxon>Pseudomonadati</taxon>
        <taxon>Pseudomonadota</taxon>
        <taxon>Gammaproteobacteria</taxon>
        <taxon>Aeromonadales</taxon>
        <taxon>Aeromonadaceae</taxon>
        <taxon>Aeromonas</taxon>
    </lineage>
</organism>
<dbReference type="AlphaFoldDB" id="A0A2H9U1R3"/>
<evidence type="ECO:0000256" key="1">
    <source>
        <dbReference type="SAM" id="SignalP"/>
    </source>
</evidence>
<dbReference type="OrthoDB" id="5592263at2"/>
<accession>A0A2H9U1R3</accession>
<gene>
    <name evidence="2" type="ORF">CUC53_15105</name>
</gene>
<evidence type="ECO:0000313" key="3">
    <source>
        <dbReference type="Proteomes" id="UP000235861"/>
    </source>
</evidence>
<dbReference type="Proteomes" id="UP000235861">
    <property type="component" value="Unassembled WGS sequence"/>
</dbReference>
<feature type="signal peptide" evidence="1">
    <location>
        <begin position="1"/>
        <end position="21"/>
    </location>
</feature>
<sequence>MNKLIKILAIAGLMTTGFTHAAVPADFTATPGVLFVNWHTTAAGEGNSQPMLEVRDESGDVLASVQANLMGTQQVKIPSRAQGNVTVSVGAQSSQYRIPFGIGSGSQR</sequence>
<evidence type="ECO:0000313" key="2">
    <source>
        <dbReference type="EMBL" id="PJG57992.1"/>
    </source>
</evidence>
<proteinExistence type="predicted"/>
<dbReference type="EMBL" id="PGGC01000147">
    <property type="protein sequence ID" value="PJG57992.1"/>
    <property type="molecule type" value="Genomic_DNA"/>
</dbReference>
<keyword evidence="1" id="KW-0732">Signal</keyword>
<reference evidence="2 3" key="1">
    <citation type="submission" date="2017-11" db="EMBL/GenBank/DDBJ databases">
        <title>Draft genome sequence of environmental isolate Aeromonas cavernicola sp. nov. MDC 2508.</title>
        <authorList>
            <person name="Colston S.M."/>
            <person name="Navarro A."/>
            <person name="Martinez-Murcia A.J."/>
            <person name="Graf J."/>
        </authorList>
    </citation>
    <scope>NUCLEOTIDE SEQUENCE [LARGE SCALE GENOMIC DNA]</scope>
    <source>
        <strain evidence="2 3">MDC 2508</strain>
    </source>
</reference>